<gene>
    <name evidence="9" type="ORF">ERX46_15095</name>
</gene>
<dbReference type="RefSeq" id="WP_130094687.1">
    <property type="nucleotide sequence ID" value="NZ_SETE01000006.1"/>
</dbReference>
<dbReference type="PANTHER" id="PTHR43811">
    <property type="entry name" value="FKBP-TYPE PEPTIDYL-PROLYL CIS-TRANS ISOMERASE FKPA"/>
    <property type="match status" value="1"/>
</dbReference>
<dbReference type="InterPro" id="IPR001179">
    <property type="entry name" value="PPIase_FKBP_dom"/>
</dbReference>
<comment type="catalytic activity">
    <reaction evidence="1 6">
        <text>[protein]-peptidylproline (omega=180) = [protein]-peptidylproline (omega=0)</text>
        <dbReference type="Rhea" id="RHEA:16237"/>
        <dbReference type="Rhea" id="RHEA-COMP:10747"/>
        <dbReference type="Rhea" id="RHEA-COMP:10748"/>
        <dbReference type="ChEBI" id="CHEBI:83833"/>
        <dbReference type="ChEBI" id="CHEBI:83834"/>
        <dbReference type="EC" id="5.2.1.8"/>
    </reaction>
</comment>
<name>A0A4Q4KI97_9FLAO</name>
<evidence type="ECO:0000256" key="6">
    <source>
        <dbReference type="PROSITE-ProRule" id="PRU00277"/>
    </source>
</evidence>
<feature type="region of interest" description="Disordered" evidence="7">
    <location>
        <begin position="449"/>
        <end position="476"/>
    </location>
</feature>
<keyword evidence="10" id="KW-1185">Reference proteome</keyword>
<dbReference type="Pfam" id="PF00254">
    <property type="entry name" value="FKBP_C"/>
    <property type="match status" value="1"/>
</dbReference>
<evidence type="ECO:0000259" key="8">
    <source>
        <dbReference type="PROSITE" id="PS50059"/>
    </source>
</evidence>
<keyword evidence="4 6" id="KW-0697">Rotamase</keyword>
<accession>A0A4Q4KI97</accession>
<sequence length="476" mass="53285">MKKLFFIPLMALFVACESSPKDASEIDLEDFKHRISYALGADMGTNFTNVPEEIFSMLNKKELENGFYEYLTKKDLKSIECRGILEEALSSPSGIDTSKYDMKRISHCYGSIFGEMLRNSLTSKDAMGEINPDVARIGFASSLTKTDTLIPIEERQQMIMNFNNDLNNFAGEEFMRKMSKKHKHDVKEEGYILIENEEGGETPIDLSGEYNIVYTMTNISGDTIISTLKDPKLSDAENAQIVNVDDIVFPEAWKLAAKHMKVGAEYTIYTSNELAYGEEGLKAPNSPNYVIQPFAAVTIYSKVLSQGERFGEIKAKGKQVIEQAKKRPNTIVDPSGFILTTLEEGKGPQVKEGADVQAHYILSNSNGEVIENSYMASSQNNQPAPSFSLNGVVKGWQLGIPKMKEGGRYKLVLPYDLAYGEQGNQSIQPYETLTFEIEVIKSGAAGTLVKPRQQQEQPQFSEEQMRQLQEQLQNQQ</sequence>
<evidence type="ECO:0000256" key="3">
    <source>
        <dbReference type="ARBA" id="ARBA00013194"/>
    </source>
</evidence>
<evidence type="ECO:0000256" key="7">
    <source>
        <dbReference type="SAM" id="MobiDB-lite"/>
    </source>
</evidence>
<comment type="similarity">
    <text evidence="2">Belongs to the FKBP-type PPIase family.</text>
</comment>
<organism evidence="9 10">
    <name type="scientific">Brumimicrobium glaciale</name>
    <dbReference type="NCBI Taxonomy" id="200475"/>
    <lineage>
        <taxon>Bacteria</taxon>
        <taxon>Pseudomonadati</taxon>
        <taxon>Bacteroidota</taxon>
        <taxon>Flavobacteriia</taxon>
        <taxon>Flavobacteriales</taxon>
        <taxon>Crocinitomicaceae</taxon>
        <taxon>Brumimicrobium</taxon>
    </lineage>
</organism>
<dbReference type="InterPro" id="IPR046357">
    <property type="entry name" value="PPIase_dom_sf"/>
</dbReference>
<dbReference type="Gene3D" id="3.10.50.40">
    <property type="match status" value="2"/>
</dbReference>
<evidence type="ECO:0000256" key="5">
    <source>
        <dbReference type="ARBA" id="ARBA00023235"/>
    </source>
</evidence>
<dbReference type="PROSITE" id="PS50059">
    <property type="entry name" value="FKBP_PPIASE"/>
    <property type="match status" value="1"/>
</dbReference>
<evidence type="ECO:0000313" key="9">
    <source>
        <dbReference type="EMBL" id="RYM32588.1"/>
    </source>
</evidence>
<evidence type="ECO:0000313" key="10">
    <source>
        <dbReference type="Proteomes" id="UP000293952"/>
    </source>
</evidence>
<dbReference type="EMBL" id="SETE01000006">
    <property type="protein sequence ID" value="RYM32588.1"/>
    <property type="molecule type" value="Genomic_DNA"/>
</dbReference>
<dbReference type="PANTHER" id="PTHR43811:SF19">
    <property type="entry name" value="39 KDA FK506-BINDING NUCLEAR PROTEIN"/>
    <property type="match status" value="1"/>
</dbReference>
<evidence type="ECO:0000256" key="1">
    <source>
        <dbReference type="ARBA" id="ARBA00000971"/>
    </source>
</evidence>
<protein>
    <recommendedName>
        <fullName evidence="3 6">peptidylprolyl isomerase</fullName>
        <ecNumber evidence="3 6">5.2.1.8</ecNumber>
    </recommendedName>
</protein>
<dbReference type="Proteomes" id="UP000293952">
    <property type="component" value="Unassembled WGS sequence"/>
</dbReference>
<dbReference type="PROSITE" id="PS51257">
    <property type="entry name" value="PROKAR_LIPOPROTEIN"/>
    <property type="match status" value="1"/>
</dbReference>
<comment type="caution">
    <text evidence="9">The sequence shown here is derived from an EMBL/GenBank/DDBJ whole genome shotgun (WGS) entry which is preliminary data.</text>
</comment>
<keyword evidence="5 6" id="KW-0413">Isomerase</keyword>
<reference evidence="9 10" key="1">
    <citation type="submission" date="2019-02" db="EMBL/GenBank/DDBJ databases">
        <title>Genome sequence of the sea-ice species Brumimicrobium glaciale.</title>
        <authorList>
            <person name="Bowman J.P."/>
        </authorList>
    </citation>
    <scope>NUCLEOTIDE SEQUENCE [LARGE SCALE GENOMIC DNA]</scope>
    <source>
        <strain evidence="9 10">IC156</strain>
    </source>
</reference>
<feature type="domain" description="PPIase FKBP-type" evidence="8">
    <location>
        <begin position="353"/>
        <end position="443"/>
    </location>
</feature>
<dbReference type="GO" id="GO:0003755">
    <property type="term" value="F:peptidyl-prolyl cis-trans isomerase activity"/>
    <property type="evidence" value="ECO:0007669"/>
    <property type="project" value="UniProtKB-KW"/>
</dbReference>
<evidence type="ECO:0000256" key="2">
    <source>
        <dbReference type="ARBA" id="ARBA00006577"/>
    </source>
</evidence>
<proteinExistence type="inferred from homology"/>
<feature type="compositionally biased region" description="Low complexity" evidence="7">
    <location>
        <begin position="454"/>
        <end position="476"/>
    </location>
</feature>
<evidence type="ECO:0000256" key="4">
    <source>
        <dbReference type="ARBA" id="ARBA00023110"/>
    </source>
</evidence>
<dbReference type="SUPFAM" id="SSF54534">
    <property type="entry name" value="FKBP-like"/>
    <property type="match status" value="2"/>
</dbReference>
<dbReference type="OrthoDB" id="9814548at2"/>
<dbReference type="EC" id="5.2.1.8" evidence="3 6"/>
<dbReference type="AlphaFoldDB" id="A0A4Q4KI97"/>